<feature type="domain" description="Glycosyltransferase 2-like" evidence="2">
    <location>
        <begin position="6"/>
        <end position="89"/>
    </location>
</feature>
<dbReference type="Proteomes" id="UP001078443">
    <property type="component" value="Unassembled WGS sequence"/>
</dbReference>
<dbReference type="InterPro" id="IPR011990">
    <property type="entry name" value="TPR-like_helical_dom_sf"/>
</dbReference>
<gene>
    <name evidence="3" type="ORF">OW763_00020</name>
</gene>
<dbReference type="EMBL" id="JAPQER010000001">
    <property type="protein sequence ID" value="MCY6482742.1"/>
    <property type="molecule type" value="Genomic_DNA"/>
</dbReference>
<dbReference type="InterPro" id="IPR029044">
    <property type="entry name" value="Nucleotide-diphossugar_trans"/>
</dbReference>
<dbReference type="PROSITE" id="PS50005">
    <property type="entry name" value="TPR"/>
    <property type="match status" value="1"/>
</dbReference>
<dbReference type="InterPro" id="IPR001173">
    <property type="entry name" value="Glyco_trans_2-like"/>
</dbReference>
<dbReference type="EC" id="2.4.-.-" evidence="3"/>
<dbReference type="PANTHER" id="PTHR43630">
    <property type="entry name" value="POLY-BETA-1,6-N-ACETYL-D-GLUCOSAMINE SYNTHASE"/>
    <property type="match status" value="1"/>
</dbReference>
<dbReference type="Pfam" id="PF00535">
    <property type="entry name" value="Glycos_transf_2"/>
    <property type="match status" value="1"/>
</dbReference>
<evidence type="ECO:0000313" key="3">
    <source>
        <dbReference type="EMBL" id="MCY6482742.1"/>
    </source>
</evidence>
<dbReference type="PANTHER" id="PTHR43630:SF2">
    <property type="entry name" value="GLYCOSYLTRANSFERASE"/>
    <property type="match status" value="1"/>
</dbReference>
<keyword evidence="4" id="KW-1185">Reference proteome</keyword>
<evidence type="ECO:0000259" key="2">
    <source>
        <dbReference type="Pfam" id="PF00535"/>
    </source>
</evidence>
<reference evidence="3" key="1">
    <citation type="submission" date="2022-12" db="EMBL/GenBank/DDBJ databases">
        <authorList>
            <person name="Wang J."/>
        </authorList>
    </citation>
    <scope>NUCLEOTIDE SEQUENCE</scope>
    <source>
        <strain evidence="3">HY-45-18</strain>
    </source>
</reference>
<accession>A0ABT4CV95</accession>
<dbReference type="GO" id="GO:0016757">
    <property type="term" value="F:glycosyltransferase activity"/>
    <property type="evidence" value="ECO:0007669"/>
    <property type="project" value="UniProtKB-KW"/>
</dbReference>
<evidence type="ECO:0000256" key="1">
    <source>
        <dbReference type="PROSITE-ProRule" id="PRU00339"/>
    </source>
</evidence>
<dbReference type="InterPro" id="IPR019734">
    <property type="entry name" value="TPR_rpt"/>
</dbReference>
<keyword evidence="1" id="KW-0802">TPR repeat</keyword>
<evidence type="ECO:0000313" key="4">
    <source>
        <dbReference type="Proteomes" id="UP001078443"/>
    </source>
</evidence>
<dbReference type="CDD" id="cd02511">
    <property type="entry name" value="Beta4Glucosyltransferase"/>
    <property type="match status" value="1"/>
</dbReference>
<keyword evidence="3" id="KW-0808">Transferase</keyword>
<dbReference type="SUPFAM" id="SSF53448">
    <property type="entry name" value="Nucleotide-diphospho-sugar transferases"/>
    <property type="match status" value="1"/>
</dbReference>
<dbReference type="Pfam" id="PF13181">
    <property type="entry name" value="TPR_8"/>
    <property type="match status" value="2"/>
</dbReference>
<organism evidence="3 4">
    <name type="scientific">Clostridium aestuarii</name>
    <dbReference type="NCBI Taxonomy" id="338193"/>
    <lineage>
        <taxon>Bacteria</taxon>
        <taxon>Bacillati</taxon>
        <taxon>Bacillota</taxon>
        <taxon>Clostridia</taxon>
        <taxon>Eubacteriales</taxon>
        <taxon>Clostridiaceae</taxon>
        <taxon>Clostridium</taxon>
    </lineage>
</organism>
<dbReference type="Gene3D" id="1.25.40.10">
    <property type="entry name" value="Tetratricopeptide repeat domain"/>
    <property type="match status" value="2"/>
</dbReference>
<dbReference type="RefSeq" id="WP_268038997.1">
    <property type="nucleotide sequence ID" value="NZ_JAPQER010000001.1"/>
</dbReference>
<protein>
    <submittedName>
        <fullName evidence="3">Glycosyltransferase</fullName>
        <ecNumber evidence="3">2.4.-.-</ecNumber>
    </submittedName>
</protein>
<feature type="repeat" description="TPR" evidence="1">
    <location>
        <begin position="319"/>
        <end position="352"/>
    </location>
</feature>
<dbReference type="Gene3D" id="3.90.550.10">
    <property type="entry name" value="Spore Coat Polysaccharide Biosynthesis Protein SpsA, Chain A"/>
    <property type="match status" value="1"/>
</dbReference>
<dbReference type="SUPFAM" id="SSF48452">
    <property type="entry name" value="TPR-like"/>
    <property type="match status" value="2"/>
</dbReference>
<proteinExistence type="predicted"/>
<name>A0ABT4CV95_9CLOT</name>
<keyword evidence="3" id="KW-0328">Glycosyltransferase</keyword>
<comment type="caution">
    <text evidence="3">The sequence shown here is derived from an EMBL/GenBank/DDBJ whole genome shotgun (WGS) entry which is preliminary data.</text>
</comment>
<sequence length="598" mass="70623">MSNEISLCMIVKNEEKDLPRCLESVKDLVDEMIIVDTGSTDKTVEIAKEYGAKVYYFKWCDDFSVARNESLKYATKDWILIMDADDEFCSEDKDKFKTLINYNLKEDSIYFLETLNYCGSSINSANITINLNPRIFKNNYGYCYEGEVHNQLVNHKHDFSGKTYSIRIYHYGYLEQNLISKDKKKRNITLLEKQIKKQPEDKYAYFNLANEYVSLADNKKALKNYYKAYEDFNPNTGYASKLIERIIFSNYELKYYDKALEFIDIGIVYYPNFTDLYYLKGLVLNEQNEPTLAIKAFEKCIELGESPPELKSIYGVGNFRSFYELAQIYLKLKDYDTAYKYCIETIRAKPDFLVPLYNIAHILKMEKTPIDEFKSKIESFFTDFPREYPIVAEVFYMEEYYETALEYIEKYETEKELSENLKIFKVKCLVRSSKFDECIKYINTIHEDNLYYFQIMMYKVICFININKYDLALFTVNQFSDGNLSDYNKKVLQVYKQFVNMFVNEKNSVLSEDENEKGFTAPIFDICEILLVNKQLDKFEKALNLLNLISDKSVLLQLGKLYYKQGYNDMAKKEIIRSIKLFDMFDIEALDILKIGLN</sequence>
<dbReference type="SMART" id="SM00028">
    <property type="entry name" value="TPR"/>
    <property type="match status" value="4"/>
</dbReference>